<keyword evidence="1" id="KW-0805">Transcription regulation</keyword>
<dbReference type="InterPro" id="IPR014710">
    <property type="entry name" value="RmlC-like_jellyroll"/>
</dbReference>
<dbReference type="SMART" id="SM00419">
    <property type="entry name" value="HTH_CRP"/>
    <property type="match status" value="1"/>
</dbReference>
<dbReference type="InterPro" id="IPR000595">
    <property type="entry name" value="cNMP-bd_dom"/>
</dbReference>
<dbReference type="SMART" id="SM00100">
    <property type="entry name" value="cNMP"/>
    <property type="match status" value="1"/>
</dbReference>
<keyword evidence="2" id="KW-0238">DNA-binding</keyword>
<protein>
    <recommendedName>
        <fullName evidence="8">Crp/Fnr family transcriptional regulator</fullName>
    </recommendedName>
</protein>
<dbReference type="SUPFAM" id="SSF46785">
    <property type="entry name" value="Winged helix' DNA-binding domain"/>
    <property type="match status" value="1"/>
</dbReference>
<evidence type="ECO:0000313" key="6">
    <source>
        <dbReference type="EMBL" id="CAJ0802040.1"/>
    </source>
</evidence>
<dbReference type="Pfam" id="PF13545">
    <property type="entry name" value="HTH_Crp_2"/>
    <property type="match status" value="1"/>
</dbReference>
<dbReference type="AlphaFoldDB" id="A0ABC8QNQ9"/>
<feature type="domain" description="Cyclic nucleotide-binding" evidence="4">
    <location>
        <begin position="40"/>
        <end position="160"/>
    </location>
</feature>
<accession>A0ABC8QNQ9</accession>
<dbReference type="CDD" id="cd00038">
    <property type="entry name" value="CAP_ED"/>
    <property type="match status" value="1"/>
</dbReference>
<dbReference type="PROSITE" id="PS51063">
    <property type="entry name" value="HTH_CRP_2"/>
    <property type="match status" value="1"/>
</dbReference>
<proteinExistence type="predicted"/>
<dbReference type="GO" id="GO:0003677">
    <property type="term" value="F:DNA binding"/>
    <property type="evidence" value="ECO:0007669"/>
    <property type="project" value="UniProtKB-KW"/>
</dbReference>
<dbReference type="Pfam" id="PF00027">
    <property type="entry name" value="cNMP_binding"/>
    <property type="match status" value="1"/>
</dbReference>
<dbReference type="PANTHER" id="PTHR24567:SF74">
    <property type="entry name" value="HTH-TYPE TRANSCRIPTIONAL REGULATOR ARCR"/>
    <property type="match status" value="1"/>
</dbReference>
<evidence type="ECO:0000259" key="5">
    <source>
        <dbReference type="PROSITE" id="PS51063"/>
    </source>
</evidence>
<feature type="domain" description="HTH crp-type" evidence="5">
    <location>
        <begin position="174"/>
        <end position="240"/>
    </location>
</feature>
<comment type="caution">
    <text evidence="6">The sequence shown here is derived from an EMBL/GenBank/DDBJ whole genome shotgun (WGS) entry which is preliminary data.</text>
</comment>
<dbReference type="PROSITE" id="PS50042">
    <property type="entry name" value="CNMP_BINDING_3"/>
    <property type="match status" value="1"/>
</dbReference>
<evidence type="ECO:0008006" key="8">
    <source>
        <dbReference type="Google" id="ProtNLM"/>
    </source>
</evidence>
<dbReference type="Gene3D" id="2.60.120.10">
    <property type="entry name" value="Jelly Rolls"/>
    <property type="match status" value="1"/>
</dbReference>
<dbReference type="InterPro" id="IPR036388">
    <property type="entry name" value="WH-like_DNA-bd_sf"/>
</dbReference>
<dbReference type="InterPro" id="IPR036390">
    <property type="entry name" value="WH_DNA-bd_sf"/>
</dbReference>
<evidence type="ECO:0000313" key="7">
    <source>
        <dbReference type="Proteomes" id="UP001189663"/>
    </source>
</evidence>
<dbReference type="InterPro" id="IPR050397">
    <property type="entry name" value="Env_Response_Regulators"/>
</dbReference>
<organism evidence="6 7">
    <name type="scientific">Ralstonia holmesii</name>
    <dbReference type="NCBI Taxonomy" id="3058602"/>
    <lineage>
        <taxon>Bacteria</taxon>
        <taxon>Pseudomonadati</taxon>
        <taxon>Pseudomonadota</taxon>
        <taxon>Betaproteobacteria</taxon>
        <taxon>Burkholderiales</taxon>
        <taxon>Burkholderiaceae</taxon>
        <taxon>Ralstonia</taxon>
    </lineage>
</organism>
<reference evidence="6 7" key="1">
    <citation type="submission" date="2023-07" db="EMBL/GenBank/DDBJ databases">
        <authorList>
            <person name="Peeters C."/>
        </authorList>
    </citation>
    <scope>NUCLEOTIDE SEQUENCE [LARGE SCALE GENOMIC DNA]</scope>
    <source>
        <strain evidence="6 7">LMG 18096</strain>
    </source>
</reference>
<dbReference type="PANTHER" id="PTHR24567">
    <property type="entry name" value="CRP FAMILY TRANSCRIPTIONAL REGULATORY PROTEIN"/>
    <property type="match status" value="1"/>
</dbReference>
<keyword evidence="3" id="KW-0804">Transcription</keyword>
<sequence>MQTVKRLTMIGLPSPHSAAMPADTSHTAPAPTPAQLAQGWLRDAPADLLAEIAPTARLVTYPDGECIHPHGGPAQGMFLIVRGRVRISRTTDGGSELVYGVLRAGEWFGEIALIDGGGRTHSAHAQGPTTLVLLGSAAFARVVSAYPAGMWALMQQLCQRIRLIFDEFEHASEMPADARLAQRLLQLARAGDGRTVAASNEELGRMLARSRQTISKYLQAWQRAGWVRCHYRTVEVVDTAALRRLIDGHAS</sequence>
<evidence type="ECO:0000259" key="4">
    <source>
        <dbReference type="PROSITE" id="PS50042"/>
    </source>
</evidence>
<dbReference type="SUPFAM" id="SSF51206">
    <property type="entry name" value="cAMP-binding domain-like"/>
    <property type="match status" value="1"/>
</dbReference>
<dbReference type="EMBL" id="CATZAT010000011">
    <property type="protein sequence ID" value="CAJ0802040.1"/>
    <property type="molecule type" value="Genomic_DNA"/>
</dbReference>
<name>A0ABC8QNQ9_9RALS</name>
<dbReference type="RefSeq" id="WP_316684528.1">
    <property type="nucleotide sequence ID" value="NZ_CATZAT010000011.1"/>
</dbReference>
<keyword evidence="7" id="KW-1185">Reference proteome</keyword>
<evidence type="ECO:0000256" key="3">
    <source>
        <dbReference type="ARBA" id="ARBA00023163"/>
    </source>
</evidence>
<evidence type="ECO:0000256" key="1">
    <source>
        <dbReference type="ARBA" id="ARBA00023015"/>
    </source>
</evidence>
<gene>
    <name evidence="6" type="ORF">LMG18096_04068</name>
</gene>
<dbReference type="InterPro" id="IPR018490">
    <property type="entry name" value="cNMP-bd_dom_sf"/>
</dbReference>
<dbReference type="Proteomes" id="UP001189663">
    <property type="component" value="Unassembled WGS sequence"/>
</dbReference>
<dbReference type="InterPro" id="IPR012318">
    <property type="entry name" value="HTH_CRP"/>
</dbReference>
<evidence type="ECO:0000256" key="2">
    <source>
        <dbReference type="ARBA" id="ARBA00023125"/>
    </source>
</evidence>
<dbReference type="Gene3D" id="1.10.10.10">
    <property type="entry name" value="Winged helix-like DNA-binding domain superfamily/Winged helix DNA-binding domain"/>
    <property type="match status" value="1"/>
</dbReference>